<dbReference type="CDD" id="cd02440">
    <property type="entry name" value="AdoMet_MTases"/>
    <property type="match status" value="1"/>
</dbReference>
<keyword evidence="1" id="KW-0489">Methyltransferase</keyword>
<gene>
    <name evidence="5" type="ORF">PTTT1_LOCUS52048</name>
</gene>
<evidence type="ECO:0000256" key="2">
    <source>
        <dbReference type="ARBA" id="ARBA00022679"/>
    </source>
</evidence>
<sequence length="249" mass="27456">MDCGGDFTDRLFSRVANFEGLKALDIGCGTGDIAFRLAELVGANGHVTAIDINRDALEVAKGRASDRDLKNINFKAESIEDLAQSEYKFDIVTCRRVLMYLPNQVESMRIVRNALKPNGRLLIQEHDATVMQSSVNLPLHAKARAWIWDTVKAEGANLGTGFDLYSILADAGFTHCEIMVEAVVETPAQTSQTVNIVRALIPRIVKAEVATEEEIQVETLENRLIAERKEKNATFVKELVFGAIAHNGN</sequence>
<dbReference type="Gene3D" id="3.40.50.150">
    <property type="entry name" value="Vaccinia Virus protein VP39"/>
    <property type="match status" value="1"/>
</dbReference>
<dbReference type="EMBL" id="OU594949">
    <property type="protein sequence ID" value="CAG9293617.1"/>
    <property type="molecule type" value="Genomic_DNA"/>
</dbReference>
<dbReference type="Pfam" id="PF13847">
    <property type="entry name" value="Methyltransf_31"/>
    <property type="match status" value="1"/>
</dbReference>
<dbReference type="GO" id="GO:0008168">
    <property type="term" value="F:methyltransferase activity"/>
    <property type="evidence" value="ECO:0007669"/>
    <property type="project" value="UniProtKB-KW"/>
</dbReference>
<dbReference type="InterPro" id="IPR029063">
    <property type="entry name" value="SAM-dependent_MTases_sf"/>
</dbReference>
<accession>A0A8J9TZB9</accession>
<dbReference type="AlphaFoldDB" id="A0A8J9TZB9"/>
<dbReference type="Proteomes" id="UP000836788">
    <property type="component" value="Chromosome 8"/>
</dbReference>
<proteinExistence type="predicted"/>
<dbReference type="PANTHER" id="PTHR43464:SF19">
    <property type="entry name" value="UBIQUINONE BIOSYNTHESIS O-METHYLTRANSFERASE, MITOCHONDRIAL"/>
    <property type="match status" value="1"/>
</dbReference>
<keyword evidence="2" id="KW-0808">Transferase</keyword>
<keyword evidence="3" id="KW-0949">S-adenosyl-L-methionine</keyword>
<organism evidence="5">
    <name type="scientific">Phaeodactylum tricornutum</name>
    <name type="common">Diatom</name>
    <dbReference type="NCBI Taxonomy" id="2850"/>
    <lineage>
        <taxon>Eukaryota</taxon>
        <taxon>Sar</taxon>
        <taxon>Stramenopiles</taxon>
        <taxon>Ochrophyta</taxon>
        <taxon>Bacillariophyta</taxon>
        <taxon>Bacillariophyceae</taxon>
        <taxon>Bacillariophycidae</taxon>
        <taxon>Naviculales</taxon>
        <taxon>Phaeodactylaceae</taxon>
        <taxon>Phaeodactylum</taxon>
    </lineage>
</organism>
<evidence type="ECO:0000313" key="5">
    <source>
        <dbReference type="EMBL" id="CAG9293617.1"/>
    </source>
</evidence>
<name>A0A8J9TZB9_PHATR</name>
<feature type="domain" description="Methyltransferase" evidence="4">
    <location>
        <begin position="19"/>
        <end position="172"/>
    </location>
</feature>
<dbReference type="SUPFAM" id="SSF53335">
    <property type="entry name" value="S-adenosyl-L-methionine-dependent methyltransferases"/>
    <property type="match status" value="1"/>
</dbReference>
<evidence type="ECO:0000256" key="3">
    <source>
        <dbReference type="ARBA" id="ARBA00022691"/>
    </source>
</evidence>
<evidence type="ECO:0000259" key="4">
    <source>
        <dbReference type="Pfam" id="PF13847"/>
    </source>
</evidence>
<protein>
    <recommendedName>
        <fullName evidence="4">Methyltransferase domain-containing protein</fullName>
    </recommendedName>
</protein>
<reference evidence="5" key="1">
    <citation type="submission" date="2022-02" db="EMBL/GenBank/DDBJ databases">
        <authorList>
            <person name="Giguere J D."/>
        </authorList>
    </citation>
    <scope>NUCLEOTIDE SEQUENCE</scope>
    <source>
        <strain evidence="5">CCAP 1055/1</strain>
    </source>
</reference>
<dbReference type="InterPro" id="IPR025714">
    <property type="entry name" value="Methyltranfer_dom"/>
</dbReference>
<evidence type="ECO:0000256" key="1">
    <source>
        <dbReference type="ARBA" id="ARBA00022603"/>
    </source>
</evidence>
<dbReference type="GO" id="GO:0032259">
    <property type="term" value="P:methylation"/>
    <property type="evidence" value="ECO:0007669"/>
    <property type="project" value="UniProtKB-KW"/>
</dbReference>
<dbReference type="PANTHER" id="PTHR43464">
    <property type="entry name" value="METHYLTRANSFERASE"/>
    <property type="match status" value="1"/>
</dbReference>